<protein>
    <submittedName>
        <fullName evidence="1">Uncharacterized protein</fullName>
    </submittedName>
</protein>
<gene>
    <name evidence="1" type="ORF">C7999DRAFT_14047</name>
</gene>
<name>A0AAN7CT89_9PEZI</name>
<evidence type="ECO:0000313" key="2">
    <source>
        <dbReference type="Proteomes" id="UP001303647"/>
    </source>
</evidence>
<sequence length="66" mass="7343">MSYVCQHQQSYTCTNMVEVKDTLCSECAAGECGKPGVSCSKDRDKYRFESTITTTTTTMTTASRRN</sequence>
<dbReference type="AlphaFoldDB" id="A0AAN7CT89"/>
<dbReference type="Proteomes" id="UP001303647">
    <property type="component" value="Unassembled WGS sequence"/>
</dbReference>
<comment type="caution">
    <text evidence="1">The sequence shown here is derived from an EMBL/GenBank/DDBJ whole genome shotgun (WGS) entry which is preliminary data.</text>
</comment>
<evidence type="ECO:0000313" key="1">
    <source>
        <dbReference type="EMBL" id="KAK4247978.1"/>
    </source>
</evidence>
<organism evidence="1 2">
    <name type="scientific">Corynascus novoguineensis</name>
    <dbReference type="NCBI Taxonomy" id="1126955"/>
    <lineage>
        <taxon>Eukaryota</taxon>
        <taxon>Fungi</taxon>
        <taxon>Dikarya</taxon>
        <taxon>Ascomycota</taxon>
        <taxon>Pezizomycotina</taxon>
        <taxon>Sordariomycetes</taxon>
        <taxon>Sordariomycetidae</taxon>
        <taxon>Sordariales</taxon>
        <taxon>Chaetomiaceae</taxon>
        <taxon>Corynascus</taxon>
    </lineage>
</organism>
<keyword evidence="2" id="KW-1185">Reference proteome</keyword>
<accession>A0AAN7CT89</accession>
<reference evidence="1" key="1">
    <citation type="journal article" date="2023" name="Mol. Phylogenet. Evol.">
        <title>Genome-scale phylogeny and comparative genomics of the fungal order Sordariales.</title>
        <authorList>
            <person name="Hensen N."/>
            <person name="Bonometti L."/>
            <person name="Westerberg I."/>
            <person name="Brannstrom I.O."/>
            <person name="Guillou S."/>
            <person name="Cros-Aarteil S."/>
            <person name="Calhoun S."/>
            <person name="Haridas S."/>
            <person name="Kuo A."/>
            <person name="Mondo S."/>
            <person name="Pangilinan J."/>
            <person name="Riley R."/>
            <person name="LaButti K."/>
            <person name="Andreopoulos B."/>
            <person name="Lipzen A."/>
            <person name="Chen C."/>
            <person name="Yan M."/>
            <person name="Daum C."/>
            <person name="Ng V."/>
            <person name="Clum A."/>
            <person name="Steindorff A."/>
            <person name="Ohm R.A."/>
            <person name="Martin F."/>
            <person name="Silar P."/>
            <person name="Natvig D.O."/>
            <person name="Lalanne C."/>
            <person name="Gautier V."/>
            <person name="Ament-Velasquez S.L."/>
            <person name="Kruys A."/>
            <person name="Hutchinson M.I."/>
            <person name="Powell A.J."/>
            <person name="Barry K."/>
            <person name="Miller A.N."/>
            <person name="Grigoriev I.V."/>
            <person name="Debuchy R."/>
            <person name="Gladieux P."/>
            <person name="Hiltunen Thoren M."/>
            <person name="Johannesson H."/>
        </authorList>
    </citation>
    <scope>NUCLEOTIDE SEQUENCE</scope>
    <source>
        <strain evidence="1">CBS 359.72</strain>
    </source>
</reference>
<proteinExistence type="predicted"/>
<dbReference type="EMBL" id="MU857644">
    <property type="protein sequence ID" value="KAK4247978.1"/>
    <property type="molecule type" value="Genomic_DNA"/>
</dbReference>
<reference evidence="1" key="2">
    <citation type="submission" date="2023-05" db="EMBL/GenBank/DDBJ databases">
        <authorList>
            <consortium name="Lawrence Berkeley National Laboratory"/>
            <person name="Steindorff A."/>
            <person name="Hensen N."/>
            <person name="Bonometti L."/>
            <person name="Westerberg I."/>
            <person name="Brannstrom I.O."/>
            <person name="Guillou S."/>
            <person name="Cros-Aarteil S."/>
            <person name="Calhoun S."/>
            <person name="Haridas S."/>
            <person name="Kuo A."/>
            <person name="Mondo S."/>
            <person name="Pangilinan J."/>
            <person name="Riley R."/>
            <person name="Labutti K."/>
            <person name="Andreopoulos B."/>
            <person name="Lipzen A."/>
            <person name="Chen C."/>
            <person name="Yanf M."/>
            <person name="Daum C."/>
            <person name="Ng V."/>
            <person name="Clum A."/>
            <person name="Ohm R."/>
            <person name="Martin F."/>
            <person name="Silar P."/>
            <person name="Natvig D."/>
            <person name="Lalanne C."/>
            <person name="Gautier V."/>
            <person name="Ament-Velasquez S.L."/>
            <person name="Kruys A."/>
            <person name="Hutchinson M.I."/>
            <person name="Powell A.J."/>
            <person name="Barry K."/>
            <person name="Miller A.N."/>
            <person name="Grigoriev I.V."/>
            <person name="Debuchy R."/>
            <person name="Gladieux P."/>
            <person name="Thoren M.H."/>
            <person name="Johannesson H."/>
        </authorList>
    </citation>
    <scope>NUCLEOTIDE SEQUENCE</scope>
    <source>
        <strain evidence="1">CBS 359.72</strain>
    </source>
</reference>